<accession>A0A6A3D7K9</accession>
<dbReference type="GO" id="GO:0005635">
    <property type="term" value="C:nuclear envelope"/>
    <property type="evidence" value="ECO:0007669"/>
    <property type="project" value="TreeGrafter"/>
</dbReference>
<dbReference type="PANTHER" id="PTHR33416">
    <property type="entry name" value="NUCLEAR PORE COMPLEX PROTEIN NUP1"/>
    <property type="match status" value="1"/>
</dbReference>
<feature type="region of interest" description="Disordered" evidence="1">
    <location>
        <begin position="428"/>
        <end position="455"/>
    </location>
</feature>
<sequence length="600" mass="65770">MATISGASPRRDAQSGAMPPETPYDRPGFLNSALYNPNWISRNIFPPTRAIVTGAARVLTSVLGFESSSSSSSECGSCPDDSLDNNDDQEVSSQGVHASEVHVHIPDTIDDNNYLRGRFSCFFGGHQREPQSFAGKNKAKHIVEQLLMQESFSRQECDKLTDIIKSRVVDSPAICGLGIGRLDETPERTDAENHDFCNKAVFEAATKLLEEEKSGLNYKSEVPHGTCALNSVVLKHQDVEGEVGSPMDMARSYMQTHPPWASPSKNNTDFRSPSSVAMPLFKEETPYSIGANFLYSCKRKRNSLATGSWNIQDEIRKVRYKATEEMLGNLPSSTIAWSSFPSEHKKVLDSIVANNLEPAKEDKSHSSNRPVEASICLAAKPASQITKDVFHIGALPRSTPLDCEQKLIDGLSPGIVHLAQLVDTSDVDDPDANRLKESNGPIQPFSCTNEGTVQDSQVEDKNHWTLKKVAGIGSPSRFPSGSNMSSEADKEQNPRPIISKEDEAVARGDDNASGVAAEEKRKLLCEASTEVPTANETDAPASGSQHSWNMQHEGSPDQNTPTSKGSLAGKSDYSTEKQQQQQRQGDKVSRYSMRDRERRR</sequence>
<feature type="region of interest" description="Disordered" evidence="1">
    <location>
        <begin position="470"/>
        <end position="600"/>
    </location>
</feature>
<feature type="compositionally biased region" description="Polar residues" evidence="1">
    <location>
        <begin position="477"/>
        <end position="486"/>
    </location>
</feature>
<dbReference type="EMBL" id="VEPZ02000029">
    <property type="protein sequence ID" value="KAE8735928.1"/>
    <property type="molecule type" value="Genomic_DNA"/>
</dbReference>
<organism evidence="2 3">
    <name type="scientific">Hibiscus syriacus</name>
    <name type="common">Rose of Sharon</name>
    <dbReference type="NCBI Taxonomy" id="106335"/>
    <lineage>
        <taxon>Eukaryota</taxon>
        <taxon>Viridiplantae</taxon>
        <taxon>Streptophyta</taxon>
        <taxon>Embryophyta</taxon>
        <taxon>Tracheophyta</taxon>
        <taxon>Spermatophyta</taxon>
        <taxon>Magnoliopsida</taxon>
        <taxon>eudicotyledons</taxon>
        <taxon>Gunneridae</taxon>
        <taxon>Pentapetalae</taxon>
        <taxon>rosids</taxon>
        <taxon>malvids</taxon>
        <taxon>Malvales</taxon>
        <taxon>Malvaceae</taxon>
        <taxon>Malvoideae</taxon>
        <taxon>Hibiscus</taxon>
    </lineage>
</organism>
<feature type="compositionally biased region" description="Acidic residues" evidence="1">
    <location>
        <begin position="81"/>
        <end position="90"/>
    </location>
</feature>
<feature type="compositionally biased region" description="Polar residues" evidence="1">
    <location>
        <begin position="530"/>
        <end position="565"/>
    </location>
</feature>
<keyword evidence="3" id="KW-1185">Reference proteome</keyword>
<dbReference type="PANTHER" id="PTHR33416:SF17">
    <property type="entry name" value="PROTEIN KAKU4"/>
    <property type="match status" value="1"/>
</dbReference>
<evidence type="ECO:0000313" key="3">
    <source>
        <dbReference type="Proteomes" id="UP000436088"/>
    </source>
</evidence>
<feature type="compositionally biased region" description="Polar residues" evidence="1">
    <location>
        <begin position="445"/>
        <end position="455"/>
    </location>
</feature>
<evidence type="ECO:0000256" key="1">
    <source>
        <dbReference type="SAM" id="MobiDB-lite"/>
    </source>
</evidence>
<feature type="compositionally biased region" description="Basic and acidic residues" evidence="1">
    <location>
        <begin position="584"/>
        <end position="600"/>
    </location>
</feature>
<proteinExistence type="predicted"/>
<comment type="caution">
    <text evidence="2">The sequence shown here is derived from an EMBL/GenBank/DDBJ whole genome shotgun (WGS) entry which is preliminary data.</text>
</comment>
<dbReference type="Proteomes" id="UP000436088">
    <property type="component" value="Unassembled WGS sequence"/>
</dbReference>
<feature type="compositionally biased region" description="Basic and acidic residues" evidence="1">
    <location>
        <begin position="487"/>
        <end position="510"/>
    </location>
</feature>
<gene>
    <name evidence="2" type="ORF">F3Y22_tig00000324pilonHSYRG00018</name>
</gene>
<dbReference type="GO" id="GO:0071763">
    <property type="term" value="P:nuclear membrane organization"/>
    <property type="evidence" value="ECO:0007669"/>
    <property type="project" value="TreeGrafter"/>
</dbReference>
<feature type="region of interest" description="Disordered" evidence="1">
    <location>
        <begin position="67"/>
        <end position="97"/>
    </location>
</feature>
<feature type="region of interest" description="Disordered" evidence="1">
    <location>
        <begin position="1"/>
        <end position="25"/>
    </location>
</feature>
<evidence type="ECO:0000313" key="2">
    <source>
        <dbReference type="EMBL" id="KAE8735928.1"/>
    </source>
</evidence>
<protein>
    <submittedName>
        <fullName evidence="2">COP9-signalosome 5B</fullName>
    </submittedName>
</protein>
<reference evidence="2" key="1">
    <citation type="submission" date="2019-09" db="EMBL/GenBank/DDBJ databases">
        <title>Draft genome information of white flower Hibiscus syriacus.</title>
        <authorList>
            <person name="Kim Y.-M."/>
        </authorList>
    </citation>
    <scope>NUCLEOTIDE SEQUENCE [LARGE SCALE GENOMIC DNA]</scope>
    <source>
        <strain evidence="2">YM2019G1</strain>
    </source>
</reference>
<dbReference type="AlphaFoldDB" id="A0A6A3D7K9"/>
<name>A0A6A3D7K9_HIBSY</name>